<feature type="binding site" evidence="1">
    <location>
        <position position="30"/>
    </location>
    <ligand>
        <name>Mg(2+)</name>
        <dbReference type="ChEBI" id="CHEBI:18420"/>
        <label>4</label>
    </ligand>
</feature>
<dbReference type="InterPro" id="IPR006283">
    <property type="entry name" value="ThiL-like"/>
</dbReference>
<dbReference type="EMBL" id="FOKW01000002">
    <property type="protein sequence ID" value="SFB81935.1"/>
    <property type="molecule type" value="Genomic_DNA"/>
</dbReference>
<dbReference type="GO" id="GO:0009030">
    <property type="term" value="F:thiamine-phosphate kinase activity"/>
    <property type="evidence" value="ECO:0007669"/>
    <property type="project" value="UniProtKB-UniRule"/>
</dbReference>
<feature type="binding site" evidence="1">
    <location>
        <position position="31"/>
    </location>
    <ligand>
        <name>Mg(2+)</name>
        <dbReference type="ChEBI" id="CHEBI:18420"/>
        <label>1</label>
    </ligand>
</feature>
<dbReference type="OrthoDB" id="45909at2157"/>
<feature type="binding site" evidence="1">
    <location>
        <begin position="106"/>
        <end position="107"/>
    </location>
    <ligand>
        <name>ATP</name>
        <dbReference type="ChEBI" id="CHEBI:30616"/>
    </ligand>
</feature>
<comment type="function">
    <text evidence="1">Catalyzes the ATP-dependent phosphorylation of thiamine-monophosphate (TMP) to form thiamine-pyrophosphate (TPP), the active form of vitamin B1.</text>
</comment>
<dbReference type="PIRSF" id="PIRSF005303">
    <property type="entry name" value="Thiam_monoph_kin"/>
    <property type="match status" value="1"/>
</dbReference>
<dbReference type="PANTHER" id="PTHR30270">
    <property type="entry name" value="THIAMINE-MONOPHOSPHATE KINASE"/>
    <property type="match status" value="1"/>
</dbReference>
<evidence type="ECO:0000256" key="2">
    <source>
        <dbReference type="SAM" id="MobiDB-lite"/>
    </source>
</evidence>
<dbReference type="RefSeq" id="WP_089785903.1">
    <property type="nucleotide sequence ID" value="NZ_FOKW01000002.1"/>
</dbReference>
<dbReference type="GO" id="GO:0005524">
    <property type="term" value="F:ATP binding"/>
    <property type="evidence" value="ECO:0007669"/>
    <property type="project" value="UniProtKB-UniRule"/>
</dbReference>
<feature type="domain" description="PurM-like N-terminal" evidence="3">
    <location>
        <begin position="18"/>
        <end position="123"/>
    </location>
</feature>
<dbReference type="InterPro" id="IPR036676">
    <property type="entry name" value="PurM-like_C_sf"/>
</dbReference>
<dbReference type="Pfam" id="PF00586">
    <property type="entry name" value="AIRS"/>
    <property type="match status" value="1"/>
</dbReference>
<feature type="binding site" evidence="1">
    <location>
        <position position="214"/>
    </location>
    <ligand>
        <name>ATP</name>
        <dbReference type="ChEBI" id="CHEBI:30616"/>
    </ligand>
</feature>
<keyword evidence="1" id="KW-0067">ATP-binding</keyword>
<feature type="binding site" evidence="1">
    <location>
        <position position="215"/>
    </location>
    <ligand>
        <name>Mg(2+)</name>
        <dbReference type="ChEBI" id="CHEBI:18420"/>
        <label>5</label>
    </ligand>
</feature>
<comment type="miscellaneous">
    <text evidence="1">Reaction mechanism of ThiL seems to utilize a direct, inline transfer of the gamma-phosphate of ATP to TMP rather than a phosphorylated enzyme intermediate.</text>
</comment>
<keyword evidence="1" id="KW-0808">Transferase</keyword>
<dbReference type="GO" id="GO:0000287">
    <property type="term" value="F:magnesium ion binding"/>
    <property type="evidence" value="ECO:0007669"/>
    <property type="project" value="UniProtKB-UniRule"/>
</dbReference>
<feature type="binding site" evidence="1">
    <location>
        <position position="60"/>
    </location>
    <ligand>
        <name>Mg(2+)</name>
        <dbReference type="ChEBI" id="CHEBI:18420"/>
        <label>4</label>
    </ligand>
</feature>
<dbReference type="InterPro" id="IPR016188">
    <property type="entry name" value="PurM-like_N"/>
</dbReference>
<dbReference type="InterPro" id="IPR010918">
    <property type="entry name" value="PurM-like_C_dom"/>
</dbReference>
<evidence type="ECO:0000259" key="4">
    <source>
        <dbReference type="Pfam" id="PF02769"/>
    </source>
</evidence>
<feature type="binding site" evidence="1">
    <location>
        <position position="20"/>
    </location>
    <ligand>
        <name>Mg(2+)</name>
        <dbReference type="ChEBI" id="CHEBI:18420"/>
        <label>4</label>
    </ligand>
</feature>
<feature type="binding site" evidence="1">
    <location>
        <position position="39"/>
    </location>
    <ligand>
        <name>substrate</name>
    </ligand>
</feature>
<feature type="binding site" evidence="1">
    <location>
        <position position="212"/>
    </location>
    <ligand>
        <name>Mg(2+)</name>
        <dbReference type="ChEBI" id="CHEBI:18420"/>
        <label>3</label>
    </ligand>
</feature>
<name>A0A1I1E3Y1_NATHA</name>
<feature type="binding site" evidence="1">
    <location>
        <position position="313"/>
    </location>
    <ligand>
        <name>substrate</name>
    </ligand>
</feature>
<dbReference type="UniPathway" id="UPA00060">
    <property type="reaction ID" value="UER00142"/>
</dbReference>
<feature type="binding site" evidence="1">
    <location>
        <position position="60"/>
    </location>
    <ligand>
        <name>Mg(2+)</name>
        <dbReference type="ChEBI" id="CHEBI:18420"/>
        <label>3</label>
    </ligand>
</feature>
<dbReference type="GO" id="GO:0009228">
    <property type="term" value="P:thiamine biosynthetic process"/>
    <property type="evidence" value="ECO:0007669"/>
    <property type="project" value="UniProtKB-KW"/>
</dbReference>
<gene>
    <name evidence="1" type="primary">thiL</name>
    <name evidence="5" type="ORF">SAMN05444422_102195</name>
</gene>
<keyword evidence="1" id="KW-0784">Thiamine biosynthesis</keyword>
<dbReference type="EC" id="2.7.4.16" evidence="1"/>
<comment type="caution">
    <text evidence="1">Lacks conserved residue(s) required for the propagation of feature annotation.</text>
</comment>
<keyword evidence="1" id="KW-0479">Metal-binding</keyword>
<dbReference type="Gene3D" id="3.90.650.10">
    <property type="entry name" value="PurM-like C-terminal domain"/>
    <property type="match status" value="1"/>
</dbReference>
<comment type="pathway">
    <text evidence="1">Cofactor biosynthesis; thiamine diphosphate biosynthesis; thiamine diphosphate from thiamine phosphate: step 1/1.</text>
</comment>
<feature type="binding site" evidence="1">
    <location>
        <position position="264"/>
    </location>
    <ligand>
        <name>substrate</name>
    </ligand>
</feature>
<dbReference type="NCBIfam" id="TIGR01379">
    <property type="entry name" value="thiL"/>
    <property type="match status" value="1"/>
</dbReference>
<evidence type="ECO:0000313" key="6">
    <source>
        <dbReference type="Proteomes" id="UP000199161"/>
    </source>
</evidence>
<keyword evidence="1" id="KW-0547">Nucleotide-binding</keyword>
<dbReference type="PANTHER" id="PTHR30270:SF3">
    <property type="entry name" value="THIAMINE-MONOPHOSPHATE KINASE"/>
    <property type="match status" value="1"/>
</dbReference>
<feature type="domain" description="PurM-like C-terminal" evidence="4">
    <location>
        <begin position="142"/>
        <end position="299"/>
    </location>
</feature>
<dbReference type="Gene3D" id="3.30.1330.10">
    <property type="entry name" value="PurM-like, N-terminal domain"/>
    <property type="match status" value="1"/>
</dbReference>
<dbReference type="SUPFAM" id="SSF56042">
    <property type="entry name" value="PurM C-terminal domain-like"/>
    <property type="match status" value="1"/>
</dbReference>
<comment type="catalytic activity">
    <reaction evidence="1">
        <text>thiamine phosphate + ATP = thiamine diphosphate + ADP</text>
        <dbReference type="Rhea" id="RHEA:15913"/>
        <dbReference type="ChEBI" id="CHEBI:30616"/>
        <dbReference type="ChEBI" id="CHEBI:37575"/>
        <dbReference type="ChEBI" id="CHEBI:58937"/>
        <dbReference type="ChEBI" id="CHEBI:456216"/>
        <dbReference type="EC" id="2.7.4.16"/>
    </reaction>
</comment>
<keyword evidence="1" id="KW-0460">Magnesium</keyword>
<comment type="similarity">
    <text evidence="1">Belongs to the thiamine-monophosphate kinase family.</text>
</comment>
<keyword evidence="1 5" id="KW-0418">Kinase</keyword>
<proteinExistence type="inferred from homology"/>
<feature type="binding site" evidence="1">
    <location>
        <position position="20"/>
    </location>
    <ligand>
        <name>Mg(2+)</name>
        <dbReference type="ChEBI" id="CHEBI:18420"/>
        <label>3</label>
    </ligand>
</feature>
<evidence type="ECO:0000313" key="5">
    <source>
        <dbReference type="EMBL" id="SFB81935.1"/>
    </source>
</evidence>
<feature type="binding site" evidence="1">
    <location>
        <position position="32"/>
    </location>
    <ligand>
        <name>Mg(2+)</name>
        <dbReference type="ChEBI" id="CHEBI:18420"/>
        <label>1</label>
    </ligand>
</feature>
<dbReference type="InterPro" id="IPR036921">
    <property type="entry name" value="PurM-like_N_sf"/>
</dbReference>
<accession>A0A1I1E3Y1</accession>
<evidence type="ECO:0000259" key="3">
    <source>
        <dbReference type="Pfam" id="PF00586"/>
    </source>
</evidence>
<feature type="binding site" evidence="1">
    <location>
        <position position="138"/>
    </location>
    <ligand>
        <name>ATP</name>
        <dbReference type="ChEBI" id="CHEBI:30616"/>
    </ligand>
</feature>
<dbReference type="SUPFAM" id="SSF55326">
    <property type="entry name" value="PurM N-terminal domain-like"/>
    <property type="match status" value="1"/>
</dbReference>
<dbReference type="GO" id="GO:0009229">
    <property type="term" value="P:thiamine diphosphate biosynthetic process"/>
    <property type="evidence" value="ECO:0007669"/>
    <property type="project" value="UniProtKB-UniRule"/>
</dbReference>
<reference evidence="6" key="1">
    <citation type="submission" date="2016-10" db="EMBL/GenBank/DDBJ databases">
        <authorList>
            <person name="Varghese N."/>
            <person name="Submissions S."/>
        </authorList>
    </citation>
    <scope>NUCLEOTIDE SEQUENCE [LARGE SCALE GENOMIC DNA]</scope>
    <source>
        <strain evidence="6">DSM 13078</strain>
    </source>
</reference>
<dbReference type="CDD" id="cd02194">
    <property type="entry name" value="ThiL"/>
    <property type="match status" value="1"/>
</dbReference>
<dbReference type="AlphaFoldDB" id="A0A1I1E3Y1"/>
<dbReference type="Proteomes" id="UP000199161">
    <property type="component" value="Unassembled WGS sequence"/>
</dbReference>
<feature type="region of interest" description="Disordered" evidence="2">
    <location>
        <begin position="122"/>
        <end position="143"/>
    </location>
</feature>
<protein>
    <recommendedName>
        <fullName evidence="1">Thiamine-monophosphate kinase</fullName>
        <shortName evidence="1">TMP kinase</shortName>
        <shortName evidence="1">Thiamine-phosphate kinase</shortName>
        <ecNumber evidence="1">2.7.4.16</ecNumber>
    </recommendedName>
</protein>
<organism evidence="5 6">
    <name type="scientific">Natronobacterium haloterrestre</name>
    <name type="common">Halobiforma haloterrestris</name>
    <dbReference type="NCBI Taxonomy" id="148448"/>
    <lineage>
        <taxon>Archaea</taxon>
        <taxon>Methanobacteriati</taxon>
        <taxon>Methanobacteriota</taxon>
        <taxon>Stenosarchaea group</taxon>
        <taxon>Halobacteria</taxon>
        <taxon>Halobacteriales</taxon>
        <taxon>Natrialbaceae</taxon>
        <taxon>Natronobacterium</taxon>
    </lineage>
</organism>
<evidence type="ECO:0000256" key="1">
    <source>
        <dbReference type="HAMAP-Rule" id="MF_02128"/>
    </source>
</evidence>
<dbReference type="HAMAP" id="MF_02128">
    <property type="entry name" value="TMP_kinase"/>
    <property type="match status" value="1"/>
</dbReference>
<feature type="binding site" evidence="1">
    <location>
        <position position="107"/>
    </location>
    <ligand>
        <name>Mg(2+)</name>
        <dbReference type="ChEBI" id="CHEBI:18420"/>
        <label>1</label>
    </ligand>
</feature>
<feature type="binding site" evidence="1">
    <location>
        <position position="60"/>
    </location>
    <ligand>
        <name>Mg(2+)</name>
        <dbReference type="ChEBI" id="CHEBI:18420"/>
        <label>2</label>
    </ligand>
</feature>
<dbReference type="Pfam" id="PF02769">
    <property type="entry name" value="AIRS_C"/>
    <property type="match status" value="1"/>
</dbReference>
<keyword evidence="6" id="KW-1185">Reference proteome</keyword>
<feature type="binding site" evidence="1">
    <location>
        <position position="32"/>
    </location>
    <ligand>
        <name>Mg(2+)</name>
        <dbReference type="ChEBI" id="CHEBI:18420"/>
        <label>2</label>
    </ligand>
</feature>
<sequence>MDERGALALLDAELEAVGDDAAVIDGLVVTTDMLHDRTDFPEGTTRYTAGWRSVAASLSDVAAMGAEATAAVAAYAAPAFDRTELLAFVRGASDVCEAVDAEYVGGDLDEHQEFTVATTAIGRTGADGDGADPVPVPRSGARPGDRVCVTGTLGRSAAALELFERATDADADADAGDSSAAELRDRANDLFRFEPRVAAGRALAPHATAMMDSSDGLARSLHQLSEASDCGFAIDGGRVPIDDAVRDVADDEAAALELATTFGEDFELVATVPEDELAAVREAADVPVTEIGTVLEGEDGITLDGEPLADEGYTHG</sequence>